<evidence type="ECO:0000256" key="10">
    <source>
        <dbReference type="SAM" id="MobiDB-lite"/>
    </source>
</evidence>
<keyword evidence="5 9" id="KW-0812">Transmembrane</keyword>
<gene>
    <name evidence="9" type="primary">lnt</name>
    <name evidence="12" type="ORF">A2527_05415</name>
</gene>
<evidence type="ECO:0000313" key="12">
    <source>
        <dbReference type="EMBL" id="OGG94625.1"/>
    </source>
</evidence>
<evidence type="ECO:0000313" key="13">
    <source>
        <dbReference type="Proteomes" id="UP000178449"/>
    </source>
</evidence>
<name>A0A1F6G937_9PROT</name>
<dbReference type="STRING" id="1817772.A2527_05415"/>
<dbReference type="EMBL" id="MFNE01000036">
    <property type="protein sequence ID" value="OGG94625.1"/>
    <property type="molecule type" value="Genomic_DNA"/>
</dbReference>
<keyword evidence="3 9" id="KW-1003">Cell membrane</keyword>
<dbReference type="Pfam" id="PF20154">
    <property type="entry name" value="LNT_N"/>
    <property type="match status" value="1"/>
</dbReference>
<evidence type="ECO:0000256" key="2">
    <source>
        <dbReference type="ARBA" id="ARBA00010065"/>
    </source>
</evidence>
<dbReference type="GO" id="GO:0005886">
    <property type="term" value="C:plasma membrane"/>
    <property type="evidence" value="ECO:0007669"/>
    <property type="project" value="UniProtKB-SubCell"/>
</dbReference>
<dbReference type="InterPro" id="IPR045378">
    <property type="entry name" value="LNT_N"/>
</dbReference>
<dbReference type="SUPFAM" id="SSF56317">
    <property type="entry name" value="Carbon-nitrogen hydrolase"/>
    <property type="match status" value="1"/>
</dbReference>
<evidence type="ECO:0000256" key="7">
    <source>
        <dbReference type="ARBA" id="ARBA00023136"/>
    </source>
</evidence>
<keyword evidence="12" id="KW-0449">Lipoprotein</keyword>
<feature type="transmembrane region" description="Helical" evidence="9">
    <location>
        <begin position="119"/>
        <end position="137"/>
    </location>
</feature>
<evidence type="ECO:0000256" key="6">
    <source>
        <dbReference type="ARBA" id="ARBA00022989"/>
    </source>
</evidence>
<dbReference type="GO" id="GO:0016410">
    <property type="term" value="F:N-acyltransferase activity"/>
    <property type="evidence" value="ECO:0007669"/>
    <property type="project" value="UniProtKB-UniRule"/>
</dbReference>
<reference evidence="12 13" key="1">
    <citation type="journal article" date="2016" name="Nat. Commun.">
        <title>Thousands of microbial genomes shed light on interconnected biogeochemical processes in an aquifer system.</title>
        <authorList>
            <person name="Anantharaman K."/>
            <person name="Brown C.T."/>
            <person name="Hug L.A."/>
            <person name="Sharon I."/>
            <person name="Castelle C.J."/>
            <person name="Probst A.J."/>
            <person name="Thomas B.C."/>
            <person name="Singh A."/>
            <person name="Wilkins M.J."/>
            <person name="Karaoz U."/>
            <person name="Brodie E.L."/>
            <person name="Williams K.H."/>
            <person name="Hubbard S.S."/>
            <person name="Banfield J.F."/>
        </authorList>
    </citation>
    <scope>NUCLEOTIDE SEQUENCE [LARGE SCALE GENOMIC DNA]</scope>
</reference>
<keyword evidence="7 9" id="KW-0472">Membrane</keyword>
<proteinExistence type="inferred from homology"/>
<feature type="transmembrane region" description="Helical" evidence="9">
    <location>
        <begin position="54"/>
        <end position="71"/>
    </location>
</feature>
<dbReference type="UniPathway" id="UPA00666"/>
<organism evidence="12 13">
    <name type="scientific">Candidatus Lambdaproteobacteria bacterium RIFOXYD2_FULL_50_16</name>
    <dbReference type="NCBI Taxonomy" id="1817772"/>
    <lineage>
        <taxon>Bacteria</taxon>
        <taxon>Pseudomonadati</taxon>
        <taxon>Pseudomonadota</taxon>
        <taxon>Candidatus Lambdaproteobacteria</taxon>
    </lineage>
</organism>
<dbReference type="PANTHER" id="PTHR38686:SF1">
    <property type="entry name" value="APOLIPOPROTEIN N-ACYLTRANSFERASE"/>
    <property type="match status" value="1"/>
</dbReference>
<dbReference type="NCBIfam" id="TIGR00546">
    <property type="entry name" value="lnt"/>
    <property type="match status" value="1"/>
</dbReference>
<accession>A0A1F6G937</accession>
<feature type="region of interest" description="Disordered" evidence="10">
    <location>
        <begin position="510"/>
        <end position="543"/>
    </location>
</feature>
<dbReference type="PANTHER" id="PTHR38686">
    <property type="entry name" value="APOLIPOPROTEIN N-ACYLTRANSFERASE"/>
    <property type="match status" value="1"/>
</dbReference>
<dbReference type="EC" id="2.3.1.269" evidence="9"/>
<comment type="subcellular location">
    <subcellularLocation>
        <location evidence="1 9">Cell membrane</location>
        <topology evidence="1 9">Multi-pass membrane protein</topology>
    </subcellularLocation>
</comment>
<dbReference type="Gene3D" id="3.60.110.10">
    <property type="entry name" value="Carbon-nitrogen hydrolase"/>
    <property type="match status" value="1"/>
</dbReference>
<dbReference type="HAMAP" id="MF_01148">
    <property type="entry name" value="Lnt"/>
    <property type="match status" value="1"/>
</dbReference>
<evidence type="ECO:0000256" key="4">
    <source>
        <dbReference type="ARBA" id="ARBA00022679"/>
    </source>
</evidence>
<dbReference type="AlphaFoldDB" id="A0A1F6G937"/>
<comment type="catalytic activity">
    <reaction evidence="9">
        <text>N-terminal S-1,2-diacyl-sn-glyceryl-L-cysteinyl-[lipoprotein] + a glycerophospholipid = N-acyl-S-1,2-diacyl-sn-glyceryl-L-cysteinyl-[lipoprotein] + a 2-acyl-sn-glycero-3-phospholipid + H(+)</text>
        <dbReference type="Rhea" id="RHEA:48228"/>
        <dbReference type="Rhea" id="RHEA-COMP:14681"/>
        <dbReference type="Rhea" id="RHEA-COMP:14684"/>
        <dbReference type="ChEBI" id="CHEBI:15378"/>
        <dbReference type="ChEBI" id="CHEBI:136912"/>
        <dbReference type="ChEBI" id="CHEBI:140656"/>
        <dbReference type="ChEBI" id="CHEBI:140657"/>
        <dbReference type="ChEBI" id="CHEBI:140660"/>
        <dbReference type="EC" id="2.3.1.269"/>
    </reaction>
</comment>
<comment type="caution">
    <text evidence="12">The sequence shown here is derived from an EMBL/GenBank/DDBJ whole genome shotgun (WGS) entry which is preliminary data.</text>
</comment>
<keyword evidence="4 9" id="KW-0808">Transferase</keyword>
<evidence type="ECO:0000256" key="8">
    <source>
        <dbReference type="ARBA" id="ARBA00023315"/>
    </source>
</evidence>
<feature type="transmembrane region" description="Helical" evidence="9">
    <location>
        <begin position="190"/>
        <end position="211"/>
    </location>
</feature>
<feature type="transmembrane region" description="Helical" evidence="9">
    <location>
        <begin position="83"/>
        <end position="107"/>
    </location>
</feature>
<dbReference type="GO" id="GO:0042158">
    <property type="term" value="P:lipoprotein biosynthetic process"/>
    <property type="evidence" value="ECO:0007669"/>
    <property type="project" value="UniProtKB-UniRule"/>
</dbReference>
<dbReference type="InterPro" id="IPR004563">
    <property type="entry name" value="Apolipo_AcylTrfase"/>
</dbReference>
<evidence type="ECO:0000256" key="1">
    <source>
        <dbReference type="ARBA" id="ARBA00004651"/>
    </source>
</evidence>
<feature type="transmembrane region" description="Helical" evidence="9">
    <location>
        <begin position="30"/>
        <end position="47"/>
    </location>
</feature>
<evidence type="ECO:0000259" key="11">
    <source>
        <dbReference type="PROSITE" id="PS50263"/>
    </source>
</evidence>
<dbReference type="PROSITE" id="PS50263">
    <property type="entry name" value="CN_HYDROLASE"/>
    <property type="match status" value="1"/>
</dbReference>
<feature type="transmembrane region" description="Helical" evidence="9">
    <location>
        <begin position="157"/>
        <end position="178"/>
    </location>
</feature>
<evidence type="ECO:0000256" key="5">
    <source>
        <dbReference type="ARBA" id="ARBA00022692"/>
    </source>
</evidence>
<dbReference type="CDD" id="cd07571">
    <property type="entry name" value="ALP_N-acyl_transferase"/>
    <property type="match status" value="1"/>
</dbReference>
<comment type="similarity">
    <text evidence="2 9">Belongs to the CN hydrolase family. Apolipoprotein N-acyltransferase subfamily.</text>
</comment>
<feature type="compositionally biased region" description="Low complexity" evidence="10">
    <location>
        <begin position="521"/>
        <end position="532"/>
    </location>
</feature>
<dbReference type="InterPro" id="IPR003010">
    <property type="entry name" value="C-N_Hydrolase"/>
</dbReference>
<dbReference type="Pfam" id="PF00795">
    <property type="entry name" value="CN_hydrolase"/>
    <property type="match status" value="1"/>
</dbReference>
<evidence type="ECO:0000256" key="3">
    <source>
        <dbReference type="ARBA" id="ARBA00022475"/>
    </source>
</evidence>
<keyword evidence="6 9" id="KW-1133">Transmembrane helix</keyword>
<dbReference type="InterPro" id="IPR036526">
    <property type="entry name" value="C-N_Hydrolase_sf"/>
</dbReference>
<keyword evidence="8 9" id="KW-0012">Acyltransferase</keyword>
<comment type="function">
    <text evidence="9">Catalyzes the phospholipid dependent N-acylation of the N-terminal cysteine of apolipoprotein, the last step in lipoprotein maturation.</text>
</comment>
<comment type="pathway">
    <text evidence="9">Protein modification; lipoprotein biosynthesis (N-acyl transfer).</text>
</comment>
<evidence type="ECO:0000256" key="9">
    <source>
        <dbReference type="HAMAP-Rule" id="MF_01148"/>
    </source>
</evidence>
<sequence>MDPRGKAAYGLAALAGAILASSFPGPGLFPLTWIALLPLILALDGASPARAWRLGVVFGTVGLWGGFYWIGNWAELVLGIPAPFGQAVAGAYALVNAQCFGLILYIFQKSHKKLAWADPFLLALIWVLVFSFWPWLFPFKLADSQAPNLPLIQPLDLVGPWGLDLMILLVNGGLYMLLRKGQLKGHAIPLVLASVCFSVWIGYGLSTWGLWQRRIQKMPLKQLGIVQPNRPAQLGRPQPEPGYSRVFPLEMRLSKNLVDAGAEVLLWPEGYFFGYAYWRDVEVGFGQQVAMFGVPLLFLDSGFENIGGKRLHYNTTFLLSVGGSLAGKYHKRRLVPFGEYTPVLGDIPLLKNLLGEFLSSLSAGQKDETLNAAGIGFVPKICYEVLFEEEVAQAIGLEGAGKVLFVQSQDGWYGRSIQPEQHLAASVLRAVENRVPLVHVINNGPSSVINADGSYGFKADFFRQGAWLASLAYDPQWGGSLYSAHPSWFLWSLRGVAVVLLLTGLIPTPKPPAQKPLKQGAKAVPAPEKPVAGRINKPKGRRR</sequence>
<dbReference type="Proteomes" id="UP000178449">
    <property type="component" value="Unassembled WGS sequence"/>
</dbReference>
<feature type="domain" description="CN hydrolase" evidence="11">
    <location>
        <begin position="221"/>
        <end position="488"/>
    </location>
</feature>
<protein>
    <recommendedName>
        <fullName evidence="9">Apolipoprotein N-acyltransferase</fullName>
        <shortName evidence="9">ALP N-acyltransferase</shortName>
        <ecNumber evidence="9">2.3.1.269</ecNumber>
    </recommendedName>
</protein>